<dbReference type="EMBL" id="MU007022">
    <property type="protein sequence ID" value="KAF2433251.1"/>
    <property type="molecule type" value="Genomic_DNA"/>
</dbReference>
<keyword evidence="7" id="KW-0336">GPI-anchor</keyword>
<evidence type="ECO:0000256" key="11">
    <source>
        <dbReference type="ARBA" id="ARBA00023136"/>
    </source>
</evidence>
<accession>A0A9P4U197</accession>
<keyword evidence="9 16" id="KW-0732">Signal</keyword>
<feature type="signal peptide" evidence="16">
    <location>
        <begin position="1"/>
        <end position="17"/>
    </location>
</feature>
<evidence type="ECO:0000256" key="12">
    <source>
        <dbReference type="ARBA" id="ARBA00023157"/>
    </source>
</evidence>
<evidence type="ECO:0000256" key="5">
    <source>
        <dbReference type="ARBA" id="ARBA00022525"/>
    </source>
</evidence>
<keyword evidence="4" id="KW-1003">Cell membrane</keyword>
<dbReference type="Proteomes" id="UP000800235">
    <property type="component" value="Unassembled WGS sequence"/>
</dbReference>
<feature type="chain" id="PRO_5040161799" description="CFEM domain-containing protein" evidence="16">
    <location>
        <begin position="18"/>
        <end position="263"/>
    </location>
</feature>
<organism evidence="18 19">
    <name type="scientific">Tothia fuscella</name>
    <dbReference type="NCBI Taxonomy" id="1048955"/>
    <lineage>
        <taxon>Eukaryota</taxon>
        <taxon>Fungi</taxon>
        <taxon>Dikarya</taxon>
        <taxon>Ascomycota</taxon>
        <taxon>Pezizomycotina</taxon>
        <taxon>Dothideomycetes</taxon>
        <taxon>Pleosporomycetidae</taxon>
        <taxon>Venturiales</taxon>
        <taxon>Cylindrosympodiaceae</taxon>
        <taxon>Tothia</taxon>
    </lineage>
</organism>
<keyword evidence="14" id="KW-0449">Lipoprotein</keyword>
<dbReference type="AlphaFoldDB" id="A0A9P4U197"/>
<keyword evidence="6" id="KW-0349">Heme</keyword>
<comment type="subcellular location">
    <subcellularLocation>
        <location evidence="1">Cell membrane</location>
        <topology evidence="1">Lipid-anchor</topology>
        <topology evidence="1">GPI-anchor</topology>
    </subcellularLocation>
    <subcellularLocation>
        <location evidence="2">Secreted</location>
    </subcellularLocation>
</comment>
<evidence type="ECO:0000259" key="17">
    <source>
        <dbReference type="PROSITE" id="PS52012"/>
    </source>
</evidence>
<comment type="caution">
    <text evidence="18">The sequence shown here is derived from an EMBL/GenBank/DDBJ whole genome shotgun (WGS) entry which is preliminary data.</text>
</comment>
<feature type="domain" description="CFEM" evidence="17">
    <location>
        <begin position="1"/>
        <end position="114"/>
    </location>
</feature>
<evidence type="ECO:0000256" key="8">
    <source>
        <dbReference type="ARBA" id="ARBA00022723"/>
    </source>
</evidence>
<name>A0A9P4U197_9PEZI</name>
<evidence type="ECO:0000313" key="19">
    <source>
        <dbReference type="Proteomes" id="UP000800235"/>
    </source>
</evidence>
<comment type="caution">
    <text evidence="15">Lacks conserved residue(s) required for the propagation of feature annotation.</text>
</comment>
<gene>
    <name evidence="18" type="ORF">EJ08DRAFT_96843</name>
</gene>
<dbReference type="GO" id="GO:0046872">
    <property type="term" value="F:metal ion binding"/>
    <property type="evidence" value="ECO:0007669"/>
    <property type="project" value="UniProtKB-KW"/>
</dbReference>
<dbReference type="PANTHER" id="PTHR37928:SF1">
    <property type="entry name" value="CFEM DOMAIN PROTEIN (AFU_ORTHOLOGUE AFUA_6G14090)"/>
    <property type="match status" value="1"/>
</dbReference>
<sequence>MKYSIALLAGAVAMVSAQAGIDACGQTCINNMLAIGQSQFKCGPAEAACLCGNADFGNGLRDCTLQACGAAVYQQVLSYGTSFCATAGAQSSGAAVTALSSGLASVSSGLASATGAAGGVITSAISTSKFLRVLHLLNPHITNPSAGEILSVISSAGSAVNTLTGQTTLFTTINSVAASASGVASSLSGAASSLSGAASSAAASASSALGSASSAAGSAAGSATSAASSAAGGATSSSSAGFAPAMTAAPFLGGVALLGLAML</sequence>
<evidence type="ECO:0000256" key="13">
    <source>
        <dbReference type="ARBA" id="ARBA00023180"/>
    </source>
</evidence>
<feature type="disulfide bond" evidence="15">
    <location>
        <begin position="42"/>
        <end position="49"/>
    </location>
</feature>
<dbReference type="GO" id="GO:0005886">
    <property type="term" value="C:plasma membrane"/>
    <property type="evidence" value="ECO:0007669"/>
    <property type="project" value="UniProtKB-SubCell"/>
</dbReference>
<reference evidence="18" key="1">
    <citation type="journal article" date="2020" name="Stud. Mycol.">
        <title>101 Dothideomycetes genomes: a test case for predicting lifestyles and emergence of pathogens.</title>
        <authorList>
            <person name="Haridas S."/>
            <person name="Albert R."/>
            <person name="Binder M."/>
            <person name="Bloem J."/>
            <person name="Labutti K."/>
            <person name="Salamov A."/>
            <person name="Andreopoulos B."/>
            <person name="Baker S."/>
            <person name="Barry K."/>
            <person name="Bills G."/>
            <person name="Bluhm B."/>
            <person name="Cannon C."/>
            <person name="Castanera R."/>
            <person name="Culley D."/>
            <person name="Daum C."/>
            <person name="Ezra D."/>
            <person name="Gonzalez J."/>
            <person name="Henrissat B."/>
            <person name="Kuo A."/>
            <person name="Liang C."/>
            <person name="Lipzen A."/>
            <person name="Lutzoni F."/>
            <person name="Magnuson J."/>
            <person name="Mondo S."/>
            <person name="Nolan M."/>
            <person name="Ohm R."/>
            <person name="Pangilinan J."/>
            <person name="Park H.-J."/>
            <person name="Ramirez L."/>
            <person name="Alfaro M."/>
            <person name="Sun H."/>
            <person name="Tritt A."/>
            <person name="Yoshinaga Y."/>
            <person name="Zwiers L.-H."/>
            <person name="Turgeon B."/>
            <person name="Goodwin S."/>
            <person name="Spatafora J."/>
            <person name="Crous P."/>
            <person name="Grigoriev I."/>
        </authorList>
    </citation>
    <scope>NUCLEOTIDE SEQUENCE</scope>
    <source>
        <strain evidence="18">CBS 130266</strain>
    </source>
</reference>
<keyword evidence="13" id="KW-0325">Glycoprotein</keyword>
<feature type="disulfide bond" evidence="15">
    <location>
        <begin position="51"/>
        <end position="84"/>
    </location>
</feature>
<dbReference type="GO" id="GO:0098552">
    <property type="term" value="C:side of membrane"/>
    <property type="evidence" value="ECO:0007669"/>
    <property type="project" value="UniProtKB-KW"/>
</dbReference>
<evidence type="ECO:0000256" key="7">
    <source>
        <dbReference type="ARBA" id="ARBA00022622"/>
    </source>
</evidence>
<dbReference type="InterPro" id="IPR051735">
    <property type="entry name" value="CFEM_domain"/>
</dbReference>
<evidence type="ECO:0000256" key="16">
    <source>
        <dbReference type="SAM" id="SignalP"/>
    </source>
</evidence>
<keyword evidence="10" id="KW-0408">Iron</keyword>
<evidence type="ECO:0000256" key="1">
    <source>
        <dbReference type="ARBA" id="ARBA00004609"/>
    </source>
</evidence>
<dbReference type="InterPro" id="IPR008427">
    <property type="entry name" value="Extracellular_membr_CFEM_dom"/>
</dbReference>
<evidence type="ECO:0000256" key="3">
    <source>
        <dbReference type="ARBA" id="ARBA00010031"/>
    </source>
</evidence>
<dbReference type="Pfam" id="PF05730">
    <property type="entry name" value="CFEM"/>
    <property type="match status" value="1"/>
</dbReference>
<keyword evidence="5" id="KW-0964">Secreted</keyword>
<keyword evidence="11" id="KW-0472">Membrane</keyword>
<keyword evidence="12 15" id="KW-1015">Disulfide bond</keyword>
<dbReference type="PROSITE" id="PS52012">
    <property type="entry name" value="CFEM"/>
    <property type="match status" value="1"/>
</dbReference>
<evidence type="ECO:0000256" key="9">
    <source>
        <dbReference type="ARBA" id="ARBA00022729"/>
    </source>
</evidence>
<evidence type="ECO:0000256" key="2">
    <source>
        <dbReference type="ARBA" id="ARBA00004613"/>
    </source>
</evidence>
<keyword evidence="19" id="KW-1185">Reference proteome</keyword>
<proteinExistence type="inferred from homology"/>
<evidence type="ECO:0000256" key="6">
    <source>
        <dbReference type="ARBA" id="ARBA00022617"/>
    </source>
</evidence>
<evidence type="ECO:0000256" key="4">
    <source>
        <dbReference type="ARBA" id="ARBA00022475"/>
    </source>
</evidence>
<dbReference type="OrthoDB" id="1193027at2759"/>
<evidence type="ECO:0000256" key="15">
    <source>
        <dbReference type="PROSITE-ProRule" id="PRU01356"/>
    </source>
</evidence>
<evidence type="ECO:0000313" key="18">
    <source>
        <dbReference type="EMBL" id="KAF2433251.1"/>
    </source>
</evidence>
<evidence type="ECO:0000256" key="10">
    <source>
        <dbReference type="ARBA" id="ARBA00023004"/>
    </source>
</evidence>
<dbReference type="GO" id="GO:0005576">
    <property type="term" value="C:extracellular region"/>
    <property type="evidence" value="ECO:0007669"/>
    <property type="project" value="UniProtKB-SubCell"/>
</dbReference>
<keyword evidence="8" id="KW-0479">Metal-binding</keyword>
<comment type="similarity">
    <text evidence="3">Belongs to the RBT5 family.</text>
</comment>
<protein>
    <recommendedName>
        <fullName evidence="17">CFEM domain-containing protein</fullName>
    </recommendedName>
</protein>
<dbReference type="PANTHER" id="PTHR37928">
    <property type="entry name" value="CFEM DOMAIN PROTEIN (AFU_ORTHOLOGUE AFUA_6G14090)"/>
    <property type="match status" value="1"/>
</dbReference>
<evidence type="ECO:0000256" key="14">
    <source>
        <dbReference type="ARBA" id="ARBA00023288"/>
    </source>
</evidence>
<dbReference type="SMART" id="SM00747">
    <property type="entry name" value="CFEM"/>
    <property type="match status" value="1"/>
</dbReference>